<evidence type="ECO:0000256" key="2">
    <source>
        <dbReference type="ARBA" id="ARBA00008856"/>
    </source>
</evidence>
<evidence type="ECO:0000256" key="3">
    <source>
        <dbReference type="ARBA" id="ARBA00015817"/>
    </source>
</evidence>
<dbReference type="STRING" id="52838.A0A4S8J8Q1"/>
<feature type="region of interest" description="Disordered" evidence="6">
    <location>
        <begin position="519"/>
        <end position="583"/>
    </location>
</feature>
<name>A0A4S8J8Q1_MUSBA</name>
<evidence type="ECO:0000256" key="1">
    <source>
        <dbReference type="ARBA" id="ARBA00004496"/>
    </source>
</evidence>
<feature type="compositionally biased region" description="Basic and acidic residues" evidence="6">
    <location>
        <begin position="538"/>
        <end position="555"/>
    </location>
</feature>
<keyword evidence="4" id="KW-0343">GTPase activation</keyword>
<comment type="caution">
    <text evidence="8">The sequence shown here is derived from an EMBL/GenBank/DDBJ whole genome shotgun (WGS) entry which is preliminary data.</text>
</comment>
<comment type="similarity">
    <text evidence="2">Belongs to the Rab3-GAP catalytic subunit family.</text>
</comment>
<keyword evidence="9" id="KW-1185">Reference proteome</keyword>
<dbReference type="InterPro" id="IPR045700">
    <property type="entry name" value="Rab3GAP1"/>
</dbReference>
<comment type="subcellular location">
    <subcellularLocation>
        <location evidence="1">Cytoplasm</location>
    </subcellularLocation>
</comment>
<dbReference type="EMBL" id="PYDT01000006">
    <property type="protein sequence ID" value="THU58013.1"/>
    <property type="molecule type" value="Genomic_DNA"/>
</dbReference>
<dbReference type="Pfam" id="PF13890">
    <property type="entry name" value="Rab3-GTPase_cat"/>
    <property type="match status" value="1"/>
</dbReference>
<proteinExistence type="inferred from homology"/>
<feature type="domain" description="Rab3GAP catalytic subunit conserved" evidence="7">
    <location>
        <begin position="592"/>
        <end position="747"/>
    </location>
</feature>
<dbReference type="GO" id="GO:0005737">
    <property type="term" value="C:cytoplasm"/>
    <property type="evidence" value="ECO:0007669"/>
    <property type="project" value="UniProtKB-SubCell"/>
</dbReference>
<accession>A0A4S8J8Q1</accession>
<evidence type="ECO:0000259" key="7">
    <source>
        <dbReference type="Pfam" id="PF13890"/>
    </source>
</evidence>
<keyword evidence="5" id="KW-0963">Cytoplasm</keyword>
<feature type="compositionally biased region" description="Acidic residues" evidence="6">
    <location>
        <begin position="14"/>
        <end position="24"/>
    </location>
</feature>
<evidence type="ECO:0000313" key="9">
    <source>
        <dbReference type="Proteomes" id="UP000317650"/>
    </source>
</evidence>
<dbReference type="AlphaFoldDB" id="A0A4S8J8Q1"/>
<reference evidence="8 9" key="1">
    <citation type="journal article" date="2019" name="Nat. Plants">
        <title>Genome sequencing of Musa balbisiana reveals subgenome evolution and function divergence in polyploid bananas.</title>
        <authorList>
            <person name="Yao X."/>
        </authorList>
    </citation>
    <scope>NUCLEOTIDE SEQUENCE [LARGE SCALE GENOMIC DNA]</scope>
    <source>
        <strain evidence="9">cv. DH-PKW</strain>
        <tissue evidence="8">Leaves</tissue>
    </source>
</reference>
<gene>
    <name evidence="8" type="ORF">C4D60_Mb03t09640</name>
</gene>
<dbReference type="PANTHER" id="PTHR21422">
    <property type="entry name" value="RAB3 GTPASE-ACTIVATING PROTEIN CATALYTIC SUBUNIT"/>
    <property type="match status" value="1"/>
</dbReference>
<dbReference type="InterPro" id="IPR026147">
    <property type="entry name" value="Rab3GAP1_conserved"/>
</dbReference>
<dbReference type="Proteomes" id="UP000317650">
    <property type="component" value="Chromosome 3"/>
</dbReference>
<evidence type="ECO:0000256" key="4">
    <source>
        <dbReference type="ARBA" id="ARBA00022468"/>
    </source>
</evidence>
<organism evidence="8 9">
    <name type="scientific">Musa balbisiana</name>
    <name type="common">Banana</name>
    <dbReference type="NCBI Taxonomy" id="52838"/>
    <lineage>
        <taxon>Eukaryota</taxon>
        <taxon>Viridiplantae</taxon>
        <taxon>Streptophyta</taxon>
        <taxon>Embryophyta</taxon>
        <taxon>Tracheophyta</taxon>
        <taxon>Spermatophyta</taxon>
        <taxon>Magnoliopsida</taxon>
        <taxon>Liliopsida</taxon>
        <taxon>Zingiberales</taxon>
        <taxon>Musaceae</taxon>
        <taxon>Musa</taxon>
    </lineage>
</organism>
<feature type="region of interest" description="Disordered" evidence="6">
    <location>
        <begin position="1"/>
        <end position="24"/>
    </location>
</feature>
<feature type="compositionally biased region" description="Polar residues" evidence="6">
    <location>
        <begin position="558"/>
        <end position="574"/>
    </location>
</feature>
<evidence type="ECO:0000256" key="5">
    <source>
        <dbReference type="ARBA" id="ARBA00022490"/>
    </source>
</evidence>
<evidence type="ECO:0000313" key="8">
    <source>
        <dbReference type="EMBL" id="THU58013.1"/>
    </source>
</evidence>
<evidence type="ECO:0000256" key="6">
    <source>
        <dbReference type="SAM" id="MobiDB-lite"/>
    </source>
</evidence>
<feature type="compositionally biased region" description="Basic and acidic residues" evidence="6">
    <location>
        <begin position="519"/>
        <end position="532"/>
    </location>
</feature>
<protein>
    <recommendedName>
        <fullName evidence="3">Rab3 GTPase-activating protein catalytic subunit</fullName>
    </recommendedName>
</protein>
<dbReference type="PANTHER" id="PTHR21422:SF9">
    <property type="entry name" value="RAB3 GTPASE-ACTIVATING PROTEIN CATALYTIC SUBUNIT"/>
    <property type="match status" value="1"/>
</dbReference>
<sequence>MASSSNAKHKRIAEEEEEEEEETLEELEGFDDFTLASSWERFISEIEAICRVWMVDGPKNLVEKGAECLGSQKKLYKVKSEMKHGTKLYSIEYYFCVSNKGKASFWDDDLHDLQLSFGVSDFMVIAPLSASGVVLDAPESTKLLSSVAIALTNCGSGVVLDAPESTKLLSSVAIALTNCGSNWPAFVPVHDPSRKAYIGIQNLGLIFTRRFDADRIGSQVPIRLMHLEGLYELFISKFALYSVDFSASFFKVQFAMKLTYRSPPYESDDEIDSVDPEVNESKGDIVSSNHIKTQWDDDCPWTEWYSAEDPIRGFELVAIWSGRMFESSLEMAELENASSFDAEKWLLCPIIFPFMMDDSTWMFVGFASQIRLLVSALDMSFEAQFLDDFVSAENPASDKSKSSTAIPPPTVLDRVLKEIFHDGGHNSHLVERDNKHSRAIKGAPLESLFAQFCLHSLWFGGCNIRAIASLWIEFVREVRWCWEESQPLPKMPSDSTIDLSTCLIHQKLQMLAICIEKKNSSHDTHNSTESVDHTPSGKKVDAEADPFKEPVKDENGSYLRSYSHQDSEPSTSSSFKHHDYSVRSPDLQKVDQVRKGSAGVVGSMMLLHSYQKMHAPYTQDAPIMTEDMHEERLHAVEVFGDAFSFSGQLERDILSSDMSAFKAANPDAVFEDFIRWHSPGDWENDDTEGCAGDGNNWPPRGKLSQRMSERGNLWRQIWNDSPPLPVLEQKPLLDPIREGEKILHYLETLKPHQLLEQMVCTAFRASADILNQTIYGDFKPMKTRFNQLYITLASTLKPLQANHLREKAELIGDLRRLCLVFEHIEKLLIFAASIHRKLLDVPRLSEAMFSDYFNFYLPKMGTSLESICYDQEFKTKQLVMMHERDAVAILFPPPTANQSWRKVLSMGNLLNGHEPILREIIFSINDRVEDSHYGSSIPMATTEEIQTHRMYIQGTSNDLWVALSVTSWD</sequence>
<dbReference type="GO" id="GO:0005096">
    <property type="term" value="F:GTPase activator activity"/>
    <property type="evidence" value="ECO:0007669"/>
    <property type="project" value="UniProtKB-KW"/>
</dbReference>